<dbReference type="SMART" id="SM01252">
    <property type="entry name" value="KilA-N"/>
    <property type="match status" value="1"/>
</dbReference>
<feature type="region of interest" description="Disordered" evidence="5">
    <location>
        <begin position="197"/>
        <end position="222"/>
    </location>
</feature>
<dbReference type="Gene3D" id="3.10.260.10">
    <property type="entry name" value="Transcription regulator HTH, APSES-type DNA-binding domain"/>
    <property type="match status" value="1"/>
</dbReference>
<dbReference type="PROSITE" id="PS50297">
    <property type="entry name" value="ANK_REP_REGION"/>
    <property type="match status" value="2"/>
</dbReference>
<dbReference type="SMART" id="SM00248">
    <property type="entry name" value="ANK"/>
    <property type="match status" value="2"/>
</dbReference>
<dbReference type="Proteomes" id="UP001206595">
    <property type="component" value="Unassembled WGS sequence"/>
</dbReference>
<dbReference type="AlphaFoldDB" id="A0AAD5E9Y2"/>
<dbReference type="PROSITE" id="PS50088">
    <property type="entry name" value="ANK_REPEAT"/>
    <property type="match status" value="2"/>
</dbReference>
<dbReference type="GO" id="GO:0003677">
    <property type="term" value="F:DNA binding"/>
    <property type="evidence" value="ECO:0007669"/>
    <property type="project" value="InterPro"/>
</dbReference>
<dbReference type="InterPro" id="IPR018004">
    <property type="entry name" value="KilA/APSES_HTH"/>
</dbReference>
<dbReference type="Pfam" id="PF00023">
    <property type="entry name" value="Ank"/>
    <property type="match status" value="2"/>
</dbReference>
<keyword evidence="8" id="KW-1185">Reference proteome</keyword>
<evidence type="ECO:0000256" key="1">
    <source>
        <dbReference type="ARBA" id="ARBA00022737"/>
    </source>
</evidence>
<accession>A0AAD5E9Y2</accession>
<comment type="caution">
    <text evidence="7">The sequence shown here is derived from an EMBL/GenBank/DDBJ whole genome shotgun (WGS) entry which is preliminary data.</text>
</comment>
<feature type="repeat" description="ANK" evidence="3">
    <location>
        <begin position="384"/>
        <end position="416"/>
    </location>
</feature>
<dbReference type="FunFam" id="3.10.260.10:FF:000001">
    <property type="entry name" value="APSES transcription factor (MbpA)"/>
    <property type="match status" value="1"/>
</dbReference>
<dbReference type="InterPro" id="IPR036887">
    <property type="entry name" value="HTH_APSES_sf"/>
</dbReference>
<feature type="compositionally biased region" description="Basic and acidic residues" evidence="5">
    <location>
        <begin position="110"/>
        <end position="128"/>
    </location>
</feature>
<dbReference type="PROSITE" id="PS51299">
    <property type="entry name" value="HTH_APSES"/>
    <property type="match status" value="1"/>
</dbReference>
<organism evidence="7 8">
    <name type="scientific">Umbelopsis ramanniana AG</name>
    <dbReference type="NCBI Taxonomy" id="1314678"/>
    <lineage>
        <taxon>Eukaryota</taxon>
        <taxon>Fungi</taxon>
        <taxon>Fungi incertae sedis</taxon>
        <taxon>Mucoromycota</taxon>
        <taxon>Mucoromycotina</taxon>
        <taxon>Umbelopsidomycetes</taxon>
        <taxon>Umbelopsidales</taxon>
        <taxon>Umbelopsidaceae</taxon>
        <taxon>Umbelopsis</taxon>
    </lineage>
</organism>
<name>A0AAD5E9Y2_UMBRA</name>
<feature type="domain" description="HTH APSES-type" evidence="6">
    <location>
        <begin position="9"/>
        <end position="115"/>
    </location>
</feature>
<keyword evidence="4" id="KW-0175">Coiled coil</keyword>
<evidence type="ECO:0000256" key="5">
    <source>
        <dbReference type="SAM" id="MobiDB-lite"/>
    </source>
</evidence>
<dbReference type="GeneID" id="75910131"/>
<dbReference type="InterPro" id="IPR002110">
    <property type="entry name" value="Ankyrin_rpt"/>
</dbReference>
<feature type="region of interest" description="Disordered" evidence="5">
    <location>
        <begin position="110"/>
        <end position="184"/>
    </location>
</feature>
<dbReference type="GO" id="GO:0033309">
    <property type="term" value="C:SBF transcription complex"/>
    <property type="evidence" value="ECO:0007669"/>
    <property type="project" value="TreeGrafter"/>
</dbReference>
<dbReference type="InterPro" id="IPR051642">
    <property type="entry name" value="SWI6-like"/>
</dbReference>
<dbReference type="Pfam" id="PF04383">
    <property type="entry name" value="KilA-N"/>
    <property type="match status" value="1"/>
</dbReference>
<dbReference type="PANTHER" id="PTHR43828">
    <property type="entry name" value="ASPARAGINASE"/>
    <property type="match status" value="1"/>
</dbReference>
<feature type="coiled-coil region" evidence="4">
    <location>
        <begin position="655"/>
        <end position="682"/>
    </location>
</feature>
<dbReference type="GO" id="GO:0030907">
    <property type="term" value="C:MBF transcription complex"/>
    <property type="evidence" value="ECO:0007669"/>
    <property type="project" value="TreeGrafter"/>
</dbReference>
<dbReference type="SUPFAM" id="SSF48403">
    <property type="entry name" value="Ankyrin repeat"/>
    <property type="match status" value="1"/>
</dbReference>
<dbReference type="SUPFAM" id="SSF54616">
    <property type="entry name" value="DNA-binding domain of Mlu1-box binding protein MBP1"/>
    <property type="match status" value="1"/>
</dbReference>
<reference evidence="7" key="1">
    <citation type="submission" date="2021-06" db="EMBL/GenBank/DDBJ databases">
        <authorList>
            <consortium name="DOE Joint Genome Institute"/>
            <person name="Mondo S.J."/>
            <person name="Amses K.R."/>
            <person name="Simmons D.R."/>
            <person name="Longcore J.E."/>
            <person name="Seto K."/>
            <person name="Alves G.H."/>
            <person name="Bonds A.E."/>
            <person name="Quandt C.A."/>
            <person name="Davis W.J."/>
            <person name="Chang Y."/>
            <person name="Letcher P.M."/>
            <person name="Powell M.J."/>
            <person name="Kuo A."/>
            <person name="Labutti K."/>
            <person name="Pangilinan J."/>
            <person name="Andreopoulos W."/>
            <person name="Tritt A."/>
            <person name="Riley R."/>
            <person name="Hundley H."/>
            <person name="Johnson J."/>
            <person name="Lipzen A."/>
            <person name="Barry K."/>
            <person name="Berbee M.L."/>
            <person name="Buchler N.E."/>
            <person name="Grigoriev I.V."/>
            <person name="Spatafora J.W."/>
            <person name="Stajich J.E."/>
            <person name="James T.Y."/>
        </authorList>
    </citation>
    <scope>NUCLEOTIDE SEQUENCE</scope>
    <source>
        <strain evidence="7">AG</strain>
    </source>
</reference>
<evidence type="ECO:0000256" key="2">
    <source>
        <dbReference type="ARBA" id="ARBA00023043"/>
    </source>
</evidence>
<keyword evidence="2 3" id="KW-0040">ANK repeat</keyword>
<dbReference type="EMBL" id="MU620919">
    <property type="protein sequence ID" value="KAI8579547.1"/>
    <property type="molecule type" value="Genomic_DNA"/>
</dbReference>
<dbReference type="GO" id="GO:0001228">
    <property type="term" value="F:DNA-binding transcription activator activity, RNA polymerase II-specific"/>
    <property type="evidence" value="ECO:0007669"/>
    <property type="project" value="UniProtKB-ARBA"/>
</dbReference>
<dbReference type="InterPro" id="IPR036770">
    <property type="entry name" value="Ankyrin_rpt-contain_sf"/>
</dbReference>
<feature type="coiled-coil region" evidence="4">
    <location>
        <begin position="522"/>
        <end position="573"/>
    </location>
</feature>
<keyword evidence="1" id="KW-0677">Repeat</keyword>
<evidence type="ECO:0000256" key="3">
    <source>
        <dbReference type="PROSITE-ProRule" id="PRU00023"/>
    </source>
</evidence>
<evidence type="ECO:0000259" key="6">
    <source>
        <dbReference type="PROSITE" id="PS51299"/>
    </source>
</evidence>
<dbReference type="Gene3D" id="1.25.40.20">
    <property type="entry name" value="Ankyrin repeat-containing domain"/>
    <property type="match status" value="1"/>
</dbReference>
<proteinExistence type="predicted"/>
<protein>
    <recommendedName>
        <fullName evidence="6">HTH APSES-type domain-containing protein</fullName>
    </recommendedName>
</protein>
<feature type="compositionally biased region" description="Polar residues" evidence="5">
    <location>
        <begin position="202"/>
        <end position="212"/>
    </location>
</feature>
<feature type="repeat" description="ANK" evidence="3">
    <location>
        <begin position="263"/>
        <end position="295"/>
    </location>
</feature>
<sequence length="775" mass="86474">MSDTAAAQIYSAVYSGVPVFEMNARGIAVMRRRSDSYLNATQILKVAGIEKGKRTKILEREVLIGEHEKVQGGYGKYQGTWIPFEKGKELAERYEVAQYLIPIFEYDPAEHQDESGEDITPTKDEAMGIRKPNTSKSTITKKLVSSPHGHSQDTRNHDHPMSSPHRTTGNDTPARASSPMYRSYSNIEEPLRKRLKAMSPFGSPSRTYTYDSQQEDEHDTPGERHRAVLMSLFLNEDPDHVPDLFLEHNTPRDLNIELVIDDQGHTALHWAAALARLKTLRQLVERGADIQRTNFAGETALMRSVLVTNNYGQQCFSDLLDILFDSINSVDQQKRTVLHHMALTAGIPRRATACAYYMSILIQKLHEKLAEDERSRLLEARDNNGDTALNIAARLGNRKMMVTLIKAGADRYAANNVGLKPEDFVNDLKVSGVHRTELCTRCECKLTSSATLQTGDGDLDMEVFNSSQVSGTDSLFSRIDSTQHDTLDTSLSFPAPSKRSREIVSAVQKIVNDLDAEYTGELSLKQQEIRETREELRLLQAQLDEAQMTTATLKGQALKLEEAEKRIKMLEAALNGRDGGLLHFDSYGGNMVEDPNSVLSVLNEEQRNDSQMLMTHHPETEKENLSDNGTSTPANGAVRRALLQSPRPSNQLLTNGNVTDTVQQQEAKIQQLQLKISSCTKSELEMKKQLEDLVAKTSEKEMQYKKLIAVCCGITLERVDDLLQPLIQAVECEQMANLDIGKVEDFMATVQHDGGDGTAMSMDDTMTMADAIGQQ</sequence>
<dbReference type="RefSeq" id="XP_051444551.1">
    <property type="nucleotide sequence ID" value="XM_051584781.1"/>
</dbReference>
<gene>
    <name evidence="7" type="ORF">K450DRAFT_210038</name>
</gene>
<evidence type="ECO:0000313" key="8">
    <source>
        <dbReference type="Proteomes" id="UP001206595"/>
    </source>
</evidence>
<feature type="compositionally biased region" description="Basic and acidic residues" evidence="5">
    <location>
        <begin position="150"/>
        <end position="160"/>
    </location>
</feature>
<reference evidence="7" key="2">
    <citation type="journal article" date="2022" name="Proc. Natl. Acad. Sci. U.S.A.">
        <title>Diploid-dominant life cycles characterize the early evolution of Fungi.</title>
        <authorList>
            <person name="Amses K.R."/>
            <person name="Simmons D.R."/>
            <person name="Longcore J.E."/>
            <person name="Mondo S.J."/>
            <person name="Seto K."/>
            <person name="Jeronimo G.H."/>
            <person name="Bonds A.E."/>
            <person name="Quandt C.A."/>
            <person name="Davis W.J."/>
            <person name="Chang Y."/>
            <person name="Federici B.A."/>
            <person name="Kuo A."/>
            <person name="LaButti K."/>
            <person name="Pangilinan J."/>
            <person name="Andreopoulos W."/>
            <person name="Tritt A."/>
            <person name="Riley R."/>
            <person name="Hundley H."/>
            <person name="Johnson J."/>
            <person name="Lipzen A."/>
            <person name="Barry K."/>
            <person name="Lang B.F."/>
            <person name="Cuomo C.A."/>
            <person name="Buchler N.E."/>
            <person name="Grigoriev I.V."/>
            <person name="Spatafora J.W."/>
            <person name="Stajich J.E."/>
            <person name="James T.Y."/>
        </authorList>
    </citation>
    <scope>NUCLEOTIDE SEQUENCE</scope>
    <source>
        <strain evidence="7">AG</strain>
    </source>
</reference>
<dbReference type="PANTHER" id="PTHR43828:SF3">
    <property type="entry name" value="CHROMO DOMAIN-CONTAINING PROTEIN"/>
    <property type="match status" value="1"/>
</dbReference>
<dbReference type="InterPro" id="IPR003163">
    <property type="entry name" value="Tscrpt_reg_HTH_APSES-type"/>
</dbReference>
<evidence type="ECO:0000256" key="4">
    <source>
        <dbReference type="SAM" id="Coils"/>
    </source>
</evidence>
<evidence type="ECO:0000313" key="7">
    <source>
        <dbReference type="EMBL" id="KAI8579547.1"/>
    </source>
</evidence>